<dbReference type="PANTHER" id="PTHR46894:SF2">
    <property type="entry name" value="TSC22 DOMAIN FAMILY MEMBER 4"/>
    <property type="match status" value="1"/>
</dbReference>
<accession>A0A553N4D6</accession>
<feature type="region of interest" description="Disordered" evidence="1">
    <location>
        <begin position="194"/>
        <end position="219"/>
    </location>
</feature>
<name>A0A553N4D6_9TELE</name>
<dbReference type="InterPro" id="IPR053049">
    <property type="entry name" value="TSC22_domain_protein_2"/>
</dbReference>
<protein>
    <recommendedName>
        <fullName evidence="4">TSC22 domain family protein 4</fullName>
    </recommendedName>
</protein>
<organism evidence="2 3">
    <name type="scientific">Danionella cerebrum</name>
    <dbReference type="NCBI Taxonomy" id="2873325"/>
    <lineage>
        <taxon>Eukaryota</taxon>
        <taxon>Metazoa</taxon>
        <taxon>Chordata</taxon>
        <taxon>Craniata</taxon>
        <taxon>Vertebrata</taxon>
        <taxon>Euteleostomi</taxon>
        <taxon>Actinopterygii</taxon>
        <taxon>Neopterygii</taxon>
        <taxon>Teleostei</taxon>
        <taxon>Ostariophysi</taxon>
        <taxon>Cypriniformes</taxon>
        <taxon>Danionidae</taxon>
        <taxon>Danioninae</taxon>
        <taxon>Danionella</taxon>
    </lineage>
</organism>
<feature type="compositionally biased region" description="Polar residues" evidence="1">
    <location>
        <begin position="10"/>
        <end position="41"/>
    </location>
</feature>
<sequence length="333" mass="35669">MSGGKKRSGFQITSVTSDYNQSSAENHSVELTNPASQQTPPASAKSPPHGSQGLSATLSNGPSLRQSPALQTQLSSSQPTTPVTARKQSSLDAGASRFRVVRLDQGSGEPYKRGRWTCLDVMEREFEERGLRRVIDSMRHAHSLESLETVGMSATEGAMGGARFKPLLIHGDHMVHSQGTSHLLTQCRADYAHSGPPSPTHSHAHFDSKPTAPQNMAGRRSIPAPLRLDMDAVAKLRTTRSQPTSPGVHRSQDVPFSASLTPVQTPSALALAQSVFGMSRALQLVEDDGGRSACVCGAKGEARDCDKRFNTRVIPVTQASEIPLNGLLLITHL</sequence>
<evidence type="ECO:0000313" key="3">
    <source>
        <dbReference type="Proteomes" id="UP000316079"/>
    </source>
</evidence>
<evidence type="ECO:0008006" key="4">
    <source>
        <dbReference type="Google" id="ProtNLM"/>
    </source>
</evidence>
<evidence type="ECO:0000256" key="1">
    <source>
        <dbReference type="SAM" id="MobiDB-lite"/>
    </source>
</evidence>
<dbReference type="STRING" id="623744.A0A553N4D6"/>
<proteinExistence type="predicted"/>
<reference evidence="2" key="2">
    <citation type="submission" date="2019-04" db="EMBL/GenBank/DDBJ databases">
        <authorList>
            <person name="Kadobianskyi M."/>
            <person name="Schulze L."/>
            <person name="Schuelke M."/>
            <person name="Judkewitz B."/>
        </authorList>
    </citation>
    <scope>NUCLEOTIDE SEQUENCE</scope>
    <source>
        <strain evidence="2">Bolton</strain>
        <tissue evidence="2">Whole-body</tissue>
    </source>
</reference>
<reference evidence="2 3" key="1">
    <citation type="journal article" date="2019" name="Sci. Data">
        <title>Hybrid genome assembly and annotation of Danionella translucida.</title>
        <authorList>
            <person name="Kadobianskyi M."/>
            <person name="Schulze L."/>
            <person name="Schuelke M."/>
            <person name="Judkewitz B."/>
        </authorList>
    </citation>
    <scope>NUCLEOTIDE SEQUENCE [LARGE SCALE GENOMIC DNA]</scope>
    <source>
        <strain evidence="2 3">Bolton</strain>
    </source>
</reference>
<dbReference type="EMBL" id="SRMA01027062">
    <property type="protein sequence ID" value="TRY60296.1"/>
    <property type="molecule type" value="Genomic_DNA"/>
</dbReference>
<dbReference type="Proteomes" id="UP000316079">
    <property type="component" value="Unassembled WGS sequence"/>
</dbReference>
<evidence type="ECO:0000313" key="2">
    <source>
        <dbReference type="EMBL" id="TRY60295.1"/>
    </source>
</evidence>
<gene>
    <name evidence="2" type="ORF">DNTS_014310</name>
</gene>
<comment type="caution">
    <text evidence="2">The sequence shown here is derived from an EMBL/GenBank/DDBJ whole genome shotgun (WGS) entry which is preliminary data.</text>
</comment>
<keyword evidence="3" id="KW-1185">Reference proteome</keyword>
<dbReference type="PANTHER" id="PTHR46894">
    <property type="entry name" value="TSC22 DOMAIN FAMILY PROTEIN 2"/>
    <property type="match status" value="1"/>
</dbReference>
<dbReference type="EMBL" id="SRMA01027062">
    <property type="protein sequence ID" value="TRY60295.1"/>
    <property type="molecule type" value="Genomic_DNA"/>
</dbReference>
<feature type="compositionally biased region" description="Polar residues" evidence="1">
    <location>
        <begin position="52"/>
        <end position="91"/>
    </location>
</feature>
<dbReference type="AlphaFoldDB" id="A0A553N4D6"/>
<feature type="region of interest" description="Disordered" evidence="1">
    <location>
        <begin position="1"/>
        <end position="91"/>
    </location>
</feature>
<dbReference type="OrthoDB" id="8961796at2759"/>